<dbReference type="OrthoDB" id="4191603at2"/>
<proteinExistence type="inferred from homology"/>
<protein>
    <recommendedName>
        <fullName evidence="2">Isoprenyl transferase</fullName>
        <ecNumber evidence="2">2.5.1.-</ecNumber>
    </recommendedName>
</protein>
<dbReference type="GO" id="GO:0000287">
    <property type="term" value="F:magnesium ion binding"/>
    <property type="evidence" value="ECO:0007669"/>
    <property type="project" value="UniProtKB-UniRule"/>
</dbReference>
<dbReference type="GO" id="GO:0016094">
    <property type="term" value="P:polyprenol biosynthetic process"/>
    <property type="evidence" value="ECO:0007669"/>
    <property type="project" value="TreeGrafter"/>
</dbReference>
<feature type="active site" description="Proton acceptor" evidence="2">
    <location>
        <position position="64"/>
    </location>
</feature>
<feature type="active site" evidence="2">
    <location>
        <position position="16"/>
    </location>
</feature>
<feature type="binding site" evidence="2">
    <location>
        <begin position="182"/>
        <end position="184"/>
    </location>
    <ligand>
        <name>substrate</name>
    </ligand>
</feature>
<evidence type="ECO:0000256" key="1">
    <source>
        <dbReference type="ARBA" id="ARBA00022679"/>
    </source>
</evidence>
<feature type="binding site" evidence="2">
    <location>
        <position position="21"/>
    </location>
    <ligand>
        <name>substrate</name>
    </ligand>
</feature>
<comment type="caution">
    <text evidence="3">The sequence shown here is derived from an EMBL/GenBank/DDBJ whole genome shotgun (WGS) entry which is preliminary data.</text>
</comment>
<gene>
    <name evidence="3" type="primary">uppS</name>
    <name evidence="3" type="ORF">GBM95_03045</name>
</gene>
<feature type="binding site" evidence="2">
    <location>
        <begin position="17"/>
        <end position="20"/>
    </location>
    <ligand>
        <name>substrate</name>
    </ligand>
</feature>
<dbReference type="SUPFAM" id="SSF64005">
    <property type="entry name" value="Undecaprenyl diphosphate synthase"/>
    <property type="match status" value="1"/>
</dbReference>
<dbReference type="PROSITE" id="PS01066">
    <property type="entry name" value="UPP_SYNTHASE"/>
    <property type="match status" value="1"/>
</dbReference>
<keyword evidence="2" id="KW-0479">Metal-binding</keyword>
<dbReference type="EMBL" id="WEHX01000009">
    <property type="protein sequence ID" value="KAB7662290.1"/>
    <property type="molecule type" value="Genomic_DNA"/>
</dbReference>
<dbReference type="Pfam" id="PF01255">
    <property type="entry name" value="Prenyltransf"/>
    <property type="match status" value="1"/>
</dbReference>
<organism evidence="3 4">
    <name type="scientific">Sutterella seckii</name>
    <dbReference type="NCBI Taxonomy" id="1944635"/>
    <lineage>
        <taxon>Bacteria</taxon>
        <taxon>Pseudomonadati</taxon>
        <taxon>Pseudomonadota</taxon>
        <taxon>Betaproteobacteria</taxon>
        <taxon>Burkholderiales</taxon>
        <taxon>Sutterellaceae</taxon>
        <taxon>Sutterella</taxon>
    </lineage>
</organism>
<dbReference type="EC" id="2.5.1.-" evidence="2"/>
<comment type="similarity">
    <text evidence="2">Belongs to the UPP synthase family.</text>
</comment>
<dbReference type="GO" id="GO:0005829">
    <property type="term" value="C:cytosol"/>
    <property type="evidence" value="ECO:0007669"/>
    <property type="project" value="TreeGrafter"/>
</dbReference>
<evidence type="ECO:0000256" key="2">
    <source>
        <dbReference type="HAMAP-Rule" id="MF_01139"/>
    </source>
</evidence>
<dbReference type="PANTHER" id="PTHR10291">
    <property type="entry name" value="DEHYDRODOLICHYL DIPHOSPHATE SYNTHASE FAMILY MEMBER"/>
    <property type="match status" value="1"/>
</dbReference>
<dbReference type="Gene3D" id="3.40.1180.10">
    <property type="entry name" value="Decaprenyl diphosphate synthase-like"/>
    <property type="match status" value="1"/>
</dbReference>
<comment type="subunit">
    <text evidence="2">Homodimer.</text>
</comment>
<dbReference type="HAMAP" id="MF_01139">
    <property type="entry name" value="ISPT"/>
    <property type="match status" value="1"/>
</dbReference>
<name>A0A6I1EWY6_9BURK</name>
<dbReference type="FunFam" id="3.40.1180.10:FF:000001">
    <property type="entry name" value="(2E,6E)-farnesyl-diphosphate-specific ditrans,polycis-undecaprenyl-diphosphate synthase"/>
    <property type="match status" value="1"/>
</dbReference>
<reference evidence="3 4" key="1">
    <citation type="submission" date="2019-10" db="EMBL/GenBank/DDBJ databases">
        <title>Genome diversity of Sutterella seckii.</title>
        <authorList>
            <person name="Chaplin A.V."/>
            <person name="Sokolova S.R."/>
            <person name="Mosin K.A."/>
            <person name="Ivanova E.L."/>
            <person name="Kochetkova T.O."/>
            <person name="Goltsov A.Y."/>
            <person name="Trofimov D.Y."/>
            <person name="Efimov B.A."/>
        </authorList>
    </citation>
    <scope>NUCLEOTIDE SEQUENCE [LARGE SCALE GENOMIC DNA]</scope>
    <source>
        <strain evidence="3 4">ASD393</strain>
    </source>
</reference>
<feature type="binding site" evidence="2">
    <location>
        <position position="195"/>
    </location>
    <ligand>
        <name>Mg(2+)</name>
        <dbReference type="ChEBI" id="CHEBI:18420"/>
    </ligand>
</feature>
<feature type="binding site" evidence="2">
    <location>
        <begin position="61"/>
        <end position="63"/>
    </location>
    <ligand>
        <name>substrate</name>
    </ligand>
</feature>
<feature type="binding site" evidence="2">
    <location>
        <position position="176"/>
    </location>
    <ligand>
        <name>substrate</name>
    </ligand>
</feature>
<comment type="cofactor">
    <cofactor evidence="2">
        <name>Mg(2+)</name>
        <dbReference type="ChEBI" id="CHEBI:18420"/>
    </cofactor>
    <text evidence="2">Binds 2 magnesium ions per subunit.</text>
</comment>
<comment type="function">
    <text evidence="2">Catalyzes the condensation of isopentenyl diphosphate (IPP) with allylic pyrophosphates generating different type of terpenoids.</text>
</comment>
<sequence>MADLPHLPGHIAIIMDGNGRWARSRFLPRAEGHRQGVLALERVVEASVRLGIRALTVFAFSSENWRRPAAEVSALMKIFATALARWEEPLLKAGVSIRIIGDRHAFSEDLQRAIEHAEKTTAPGSRMHLNIAANYGGRWDALQAAQAAAAAGDLTLEGIEKRLSAHDDGEVDLLIRTGGERRISNFLLWQAAYAELYFTDTLWPDFDAAALDDALNWYVGRERRFGMTSEQLREIG</sequence>
<dbReference type="RefSeq" id="WP_152157735.1">
    <property type="nucleotide sequence ID" value="NZ_WEHX01000009.1"/>
</dbReference>
<keyword evidence="2" id="KW-0460">Magnesium</keyword>
<dbReference type="GO" id="GO:0008834">
    <property type="term" value="F:ditrans,polycis-undecaprenyl-diphosphate synthase [(2E,6E)-farnesyl-diphosphate specific] activity"/>
    <property type="evidence" value="ECO:0007669"/>
    <property type="project" value="TreeGrafter"/>
</dbReference>
<dbReference type="AlphaFoldDB" id="A0A6I1EWY6"/>
<evidence type="ECO:0000313" key="3">
    <source>
        <dbReference type="EMBL" id="KAB7662290.1"/>
    </source>
</evidence>
<accession>A0A6I1EWY6</accession>
<dbReference type="PANTHER" id="PTHR10291:SF0">
    <property type="entry name" value="DEHYDRODOLICHYL DIPHOSPHATE SYNTHASE 2"/>
    <property type="match status" value="1"/>
</dbReference>
<feature type="binding site" evidence="2">
    <location>
        <position position="67"/>
    </location>
    <ligand>
        <name>substrate</name>
    </ligand>
</feature>
<dbReference type="InterPro" id="IPR036424">
    <property type="entry name" value="UPP_synth-like_sf"/>
</dbReference>
<dbReference type="NCBIfam" id="TIGR00055">
    <property type="entry name" value="uppS"/>
    <property type="match status" value="1"/>
</dbReference>
<feature type="binding site" evidence="2">
    <location>
        <position position="29"/>
    </location>
    <ligand>
        <name>substrate</name>
    </ligand>
</feature>
<feature type="binding site" evidence="2">
    <location>
        <position position="33"/>
    </location>
    <ligand>
        <name>substrate</name>
    </ligand>
</feature>
<feature type="binding site" evidence="2">
    <location>
        <position position="16"/>
    </location>
    <ligand>
        <name>Mg(2+)</name>
        <dbReference type="ChEBI" id="CHEBI:18420"/>
    </ligand>
</feature>
<dbReference type="InterPro" id="IPR001441">
    <property type="entry name" value="UPP_synth-like"/>
</dbReference>
<dbReference type="Proteomes" id="UP000430564">
    <property type="component" value="Unassembled WGS sequence"/>
</dbReference>
<feature type="binding site" evidence="2">
    <location>
        <position position="65"/>
    </location>
    <ligand>
        <name>substrate</name>
    </ligand>
</feature>
<dbReference type="InterPro" id="IPR018520">
    <property type="entry name" value="UPP_synth-like_CS"/>
</dbReference>
<evidence type="ECO:0000313" key="4">
    <source>
        <dbReference type="Proteomes" id="UP000430564"/>
    </source>
</evidence>
<keyword evidence="1 2" id="KW-0808">Transferase</keyword>
<dbReference type="CDD" id="cd00475">
    <property type="entry name" value="Cis_IPPS"/>
    <property type="match status" value="1"/>
</dbReference>